<evidence type="ECO:0000259" key="2">
    <source>
        <dbReference type="Pfam" id="PF04909"/>
    </source>
</evidence>
<evidence type="ECO:0000313" key="3">
    <source>
        <dbReference type="EMBL" id="MDG0791816.1"/>
    </source>
</evidence>
<protein>
    <submittedName>
        <fullName evidence="3">Amidohydrolase family protein</fullName>
    </submittedName>
</protein>
<gene>
    <name evidence="3" type="ORF">OMP38_13810</name>
</gene>
<reference evidence="3 4" key="1">
    <citation type="submission" date="2022-10" db="EMBL/GenBank/DDBJ databases">
        <title>Comparative genomic analysis of Cohnella hashimotonis sp. nov., isolated from the International Space Station.</title>
        <authorList>
            <person name="Simpson A."/>
            <person name="Venkateswaran K."/>
        </authorList>
    </citation>
    <scope>NUCLEOTIDE SEQUENCE [LARGE SCALE GENOMIC DNA]</scope>
    <source>
        <strain evidence="3 4">DSM 18997</strain>
    </source>
</reference>
<dbReference type="GO" id="GO:0016787">
    <property type="term" value="F:hydrolase activity"/>
    <property type="evidence" value="ECO:0007669"/>
    <property type="project" value="InterPro"/>
</dbReference>
<feature type="domain" description="Amidohydrolase-related" evidence="2">
    <location>
        <begin position="3"/>
        <end position="278"/>
    </location>
</feature>
<dbReference type="InterPro" id="IPR032466">
    <property type="entry name" value="Metal_Hydrolase"/>
</dbReference>
<dbReference type="PANTHER" id="PTHR43569">
    <property type="entry name" value="AMIDOHYDROLASE"/>
    <property type="match status" value="1"/>
</dbReference>
<dbReference type="SUPFAM" id="SSF51556">
    <property type="entry name" value="Metallo-dependent hydrolases"/>
    <property type="match status" value="1"/>
</dbReference>
<proteinExistence type="inferred from homology"/>
<dbReference type="InterPro" id="IPR052350">
    <property type="entry name" value="Metallo-dep_Lactonases"/>
</dbReference>
<dbReference type="InterPro" id="IPR006680">
    <property type="entry name" value="Amidohydro-rel"/>
</dbReference>
<dbReference type="RefSeq" id="WP_277565663.1">
    <property type="nucleotide sequence ID" value="NZ_JAPDHZ010000003.1"/>
</dbReference>
<sequence length="279" mass="30827">MRIDAHAHVWNMDRIRYEWPTPDEPELYRSIEPPELAPLLREAGVSGAVLVQAADDRAETDYLLDMAAAHDIVKGVVGWVPLDRPDEAGRQLERLVKNPYFKGVRHLIHGEADPDWVVRDNVVEGLRVLASFGLTFDVVAVFPDHLRHVPALAEKVPGLRLALDHLAKPPIVDAGGFGEWASQLAAAAAYPNVHAKLSGLNTACDWARWDAEDWRPAVEAAFRAFGAERLMFGSDWPVANLAGDYGRVWEATLRNLEGRSAAEKEAVLGGTAIKFYELS</sequence>
<dbReference type="Pfam" id="PF04909">
    <property type="entry name" value="Amidohydro_2"/>
    <property type="match status" value="1"/>
</dbReference>
<organism evidence="3 4">
    <name type="scientific">Cohnella ginsengisoli</name>
    <dbReference type="NCBI Taxonomy" id="425004"/>
    <lineage>
        <taxon>Bacteria</taxon>
        <taxon>Bacillati</taxon>
        <taxon>Bacillota</taxon>
        <taxon>Bacilli</taxon>
        <taxon>Bacillales</taxon>
        <taxon>Paenibacillaceae</taxon>
        <taxon>Cohnella</taxon>
    </lineage>
</organism>
<dbReference type="AlphaFoldDB" id="A0A9X4KH22"/>
<dbReference type="Gene3D" id="3.20.20.140">
    <property type="entry name" value="Metal-dependent hydrolases"/>
    <property type="match status" value="1"/>
</dbReference>
<evidence type="ECO:0000256" key="1">
    <source>
        <dbReference type="ARBA" id="ARBA00038310"/>
    </source>
</evidence>
<accession>A0A9X4KH22</accession>
<dbReference type="PANTHER" id="PTHR43569:SF2">
    <property type="entry name" value="AMIDOHYDROLASE-RELATED DOMAIN-CONTAINING PROTEIN"/>
    <property type="match status" value="1"/>
</dbReference>
<comment type="caution">
    <text evidence="3">The sequence shown here is derived from an EMBL/GenBank/DDBJ whole genome shotgun (WGS) entry which is preliminary data.</text>
</comment>
<dbReference type="Proteomes" id="UP001153387">
    <property type="component" value="Unassembled WGS sequence"/>
</dbReference>
<evidence type="ECO:0000313" key="4">
    <source>
        <dbReference type="Proteomes" id="UP001153387"/>
    </source>
</evidence>
<keyword evidence="4" id="KW-1185">Reference proteome</keyword>
<comment type="similarity">
    <text evidence="1">Belongs to the metallo-dependent hydrolases superfamily.</text>
</comment>
<name>A0A9X4KH22_9BACL</name>
<dbReference type="EMBL" id="JAPDHZ010000003">
    <property type="protein sequence ID" value="MDG0791816.1"/>
    <property type="molecule type" value="Genomic_DNA"/>
</dbReference>